<evidence type="ECO:0000256" key="3">
    <source>
        <dbReference type="ARBA" id="ARBA00022630"/>
    </source>
</evidence>
<accession>A0A6G9CQI8</accession>
<dbReference type="EMBL" id="CP050124">
    <property type="protein sequence ID" value="QIP39158.1"/>
    <property type="molecule type" value="Genomic_DNA"/>
</dbReference>
<evidence type="ECO:0000256" key="7">
    <source>
        <dbReference type="RuleBase" id="RU362125"/>
    </source>
</evidence>
<evidence type="ECO:0000259" key="9">
    <source>
        <dbReference type="Pfam" id="PF00441"/>
    </source>
</evidence>
<comment type="cofactor">
    <cofactor evidence="1 7">
        <name>FAD</name>
        <dbReference type="ChEBI" id="CHEBI:57692"/>
    </cofactor>
</comment>
<dbReference type="InterPro" id="IPR013786">
    <property type="entry name" value="AcylCoA_DH/ox_N"/>
</dbReference>
<evidence type="ECO:0000256" key="1">
    <source>
        <dbReference type="ARBA" id="ARBA00001974"/>
    </source>
</evidence>
<feature type="domain" description="Acyl-CoA dehydrogenase/oxidase C-terminal" evidence="9">
    <location>
        <begin position="238"/>
        <end position="358"/>
    </location>
</feature>
<dbReference type="Gene3D" id="1.20.140.10">
    <property type="entry name" value="Butyryl-CoA Dehydrogenase, subunit A, domain 3"/>
    <property type="match status" value="1"/>
</dbReference>
<evidence type="ECO:0000256" key="6">
    <source>
        <dbReference type="ARBA" id="ARBA00052546"/>
    </source>
</evidence>
<dbReference type="Proteomes" id="UP000502345">
    <property type="component" value="Chromosome"/>
</dbReference>
<evidence type="ECO:0000313" key="13">
    <source>
        <dbReference type="Proteomes" id="UP000502345"/>
    </source>
</evidence>
<dbReference type="PANTHER" id="PTHR48083:SF1">
    <property type="entry name" value="DEHYDROGENASE, PUTATIVE (AFU_ORTHOLOGUE AFUA_7G06510)-RELATED"/>
    <property type="match status" value="1"/>
</dbReference>
<dbReference type="Gene3D" id="1.10.540.10">
    <property type="entry name" value="Acyl-CoA dehydrogenase/oxidase, N-terminal domain"/>
    <property type="match status" value="1"/>
</dbReference>
<dbReference type="AlphaFoldDB" id="A0A6G9CQI8"/>
<dbReference type="FunFam" id="2.40.110.10:FF:000002">
    <property type="entry name" value="Acyl-CoA dehydrogenase fadE12"/>
    <property type="match status" value="1"/>
</dbReference>
<keyword evidence="5 7" id="KW-0560">Oxidoreductase</keyword>
<dbReference type="Pfam" id="PF02770">
    <property type="entry name" value="Acyl-CoA_dh_M"/>
    <property type="match status" value="1"/>
</dbReference>
<proteinExistence type="inferred from homology"/>
<keyword evidence="3 7" id="KW-0285">Flavoprotein</keyword>
<gene>
    <name evidence="12" type="ORF">G9444_1914</name>
</gene>
<dbReference type="InterPro" id="IPR006091">
    <property type="entry name" value="Acyl-CoA_Oxase/DH_mid-dom"/>
</dbReference>
<protein>
    <submittedName>
        <fullName evidence="12">Putative acyl-CoA dehydrogenase</fullName>
    </submittedName>
</protein>
<evidence type="ECO:0000259" key="10">
    <source>
        <dbReference type="Pfam" id="PF02770"/>
    </source>
</evidence>
<evidence type="ECO:0000313" key="12">
    <source>
        <dbReference type="EMBL" id="QIP39158.1"/>
    </source>
</evidence>
<evidence type="ECO:0000256" key="5">
    <source>
        <dbReference type="ARBA" id="ARBA00023002"/>
    </source>
</evidence>
<evidence type="ECO:0000256" key="8">
    <source>
        <dbReference type="SAM" id="MobiDB-lite"/>
    </source>
</evidence>
<sequence length="621" mass="66972">MSFIETEEQKELRASVSKLGERFNYVDYVLPKARKGEPLTELWNEAGKLGFLGVNLPEEYGGGGAGIYELALVQEELAAQGAGLLLVVVSPAICGTIIGKYGTAEQKQQWLPSLADGSKIMAFGITEADAGSNSHQITTTARRDGDDWILSGNKIYISGVDQADAVLIVARTEDSKTGKLKPALFIVPTDSPGFVKTQMEMDIIEPDHQFILFLDDVRLPADALVGEADAALMQLFAGLNPERILGASMAIGMGRYALNAAVKFANERTVWKTPIGAHQGISHPLAQVKIELELAKLMMQKAAVLYDSGDDFGAAEAANMAKYAAAEASIKALDQAIQTHGGAGLTKEYGLAAMLGAAPYRPRRAGEPRDDPQLRLAALSRSAAVVLNGPTEEETHDGSGQAIRTVRSIGRCCHDHSRLTPQPQRDFDAVGHGVTSGVDVIGRRSGSSSGGAHPHRWNILCGSRSQRGFRIVRVTGRGRQRTRAGNADALAQHSRASQAGDRAHRRSRPSRGYGSCRGVRHCRRRTGEHLRGDGITVGFGSVHHFAHGPTEARPAICEPIPAHRREVRPARGRIHRTRHRRVAGHGGVDHRTARHLAPMFTAGTCRIEVDHDAFGPGRIRP</sequence>
<dbReference type="PANTHER" id="PTHR48083">
    <property type="entry name" value="MEDIUM-CHAIN SPECIFIC ACYL-COA DEHYDROGENASE, MITOCHONDRIAL-RELATED"/>
    <property type="match status" value="1"/>
</dbReference>
<dbReference type="InterPro" id="IPR037069">
    <property type="entry name" value="AcylCoA_DH/ox_N_sf"/>
</dbReference>
<dbReference type="InterPro" id="IPR009100">
    <property type="entry name" value="AcylCoA_DH/oxidase_NM_dom_sf"/>
</dbReference>
<dbReference type="InterPro" id="IPR046373">
    <property type="entry name" value="Acyl-CoA_Oxase/DH_mid-dom_sf"/>
</dbReference>
<feature type="domain" description="Acyl-CoA dehydrogenase/oxidase N-terminal" evidence="11">
    <location>
        <begin position="6"/>
        <end position="117"/>
    </location>
</feature>
<feature type="domain" description="Acyl-CoA oxidase/dehydrogenase middle" evidence="10">
    <location>
        <begin position="122"/>
        <end position="199"/>
    </location>
</feature>
<name>A0A6G9CQI8_RHOER</name>
<feature type="region of interest" description="Disordered" evidence="8">
    <location>
        <begin position="477"/>
        <end position="518"/>
    </location>
</feature>
<organism evidence="12 13">
    <name type="scientific">Rhodococcus erythropolis</name>
    <name type="common">Arthrobacter picolinophilus</name>
    <dbReference type="NCBI Taxonomy" id="1833"/>
    <lineage>
        <taxon>Bacteria</taxon>
        <taxon>Bacillati</taxon>
        <taxon>Actinomycetota</taxon>
        <taxon>Actinomycetes</taxon>
        <taxon>Mycobacteriales</taxon>
        <taxon>Nocardiaceae</taxon>
        <taxon>Rhodococcus</taxon>
        <taxon>Rhodococcus erythropolis group</taxon>
    </lineage>
</organism>
<dbReference type="Gene3D" id="2.40.110.10">
    <property type="entry name" value="Butyryl-CoA Dehydrogenase, subunit A, domain 2"/>
    <property type="match status" value="1"/>
</dbReference>
<dbReference type="Pfam" id="PF00441">
    <property type="entry name" value="Acyl-CoA_dh_1"/>
    <property type="match status" value="1"/>
</dbReference>
<evidence type="ECO:0000256" key="2">
    <source>
        <dbReference type="ARBA" id="ARBA00009347"/>
    </source>
</evidence>
<dbReference type="CDD" id="cd00567">
    <property type="entry name" value="ACAD"/>
    <property type="match status" value="1"/>
</dbReference>
<evidence type="ECO:0000259" key="11">
    <source>
        <dbReference type="Pfam" id="PF02771"/>
    </source>
</evidence>
<dbReference type="SUPFAM" id="SSF56645">
    <property type="entry name" value="Acyl-CoA dehydrogenase NM domain-like"/>
    <property type="match status" value="1"/>
</dbReference>
<dbReference type="GO" id="GO:0050660">
    <property type="term" value="F:flavin adenine dinucleotide binding"/>
    <property type="evidence" value="ECO:0007669"/>
    <property type="project" value="InterPro"/>
</dbReference>
<dbReference type="InterPro" id="IPR009075">
    <property type="entry name" value="AcylCo_DH/oxidase_C"/>
</dbReference>
<dbReference type="InterPro" id="IPR036250">
    <property type="entry name" value="AcylCo_DH-like_C"/>
</dbReference>
<dbReference type="GO" id="GO:0033539">
    <property type="term" value="P:fatty acid beta-oxidation using acyl-CoA dehydrogenase"/>
    <property type="evidence" value="ECO:0007669"/>
    <property type="project" value="TreeGrafter"/>
</dbReference>
<dbReference type="Pfam" id="PF02771">
    <property type="entry name" value="Acyl-CoA_dh_N"/>
    <property type="match status" value="1"/>
</dbReference>
<dbReference type="GO" id="GO:0005737">
    <property type="term" value="C:cytoplasm"/>
    <property type="evidence" value="ECO:0007669"/>
    <property type="project" value="TreeGrafter"/>
</dbReference>
<reference evidence="12 13" key="1">
    <citation type="submission" date="2020-03" db="EMBL/GenBank/DDBJ databases">
        <title>Screen low temperature-resistant strains for efficient degradation of petroleum hydrocarbons under the low temperature.</title>
        <authorList>
            <person name="Wang Y."/>
            <person name="Chen J."/>
        </authorList>
    </citation>
    <scope>NUCLEOTIDE SEQUENCE [LARGE SCALE GENOMIC DNA]</scope>
    <source>
        <strain evidence="12 13">KB1</strain>
    </source>
</reference>
<evidence type="ECO:0000256" key="4">
    <source>
        <dbReference type="ARBA" id="ARBA00022827"/>
    </source>
</evidence>
<comment type="catalytic activity">
    <reaction evidence="6">
        <text>a 2,3-saturated acyl-CoA + A = a 2,3-dehydroacyl-CoA + AH2</text>
        <dbReference type="Rhea" id="RHEA:48608"/>
        <dbReference type="ChEBI" id="CHEBI:13193"/>
        <dbReference type="ChEBI" id="CHEBI:17499"/>
        <dbReference type="ChEBI" id="CHEBI:60015"/>
        <dbReference type="ChEBI" id="CHEBI:65111"/>
    </reaction>
</comment>
<keyword evidence="4 7" id="KW-0274">FAD</keyword>
<dbReference type="GO" id="GO:0003995">
    <property type="term" value="F:acyl-CoA dehydrogenase activity"/>
    <property type="evidence" value="ECO:0007669"/>
    <property type="project" value="TreeGrafter"/>
</dbReference>
<comment type="similarity">
    <text evidence="2 7">Belongs to the acyl-CoA dehydrogenase family.</text>
</comment>
<dbReference type="InterPro" id="IPR050741">
    <property type="entry name" value="Acyl-CoA_dehydrogenase"/>
</dbReference>
<dbReference type="SUPFAM" id="SSF47203">
    <property type="entry name" value="Acyl-CoA dehydrogenase C-terminal domain-like"/>
    <property type="match status" value="1"/>
</dbReference>